<feature type="transmembrane region" description="Helical" evidence="9">
    <location>
        <begin position="35"/>
        <end position="54"/>
    </location>
</feature>
<dbReference type="RefSeq" id="WP_369666425.1">
    <property type="nucleotide sequence ID" value="NZ_JBDKXB010000005.1"/>
</dbReference>
<feature type="transmembrane region" description="Helical" evidence="9">
    <location>
        <begin position="153"/>
        <end position="179"/>
    </location>
</feature>
<comment type="caution">
    <text evidence="10">The sequence shown here is derived from an EMBL/GenBank/DDBJ whole genome shotgun (WGS) entry which is preliminary data.</text>
</comment>
<accession>A0ABV4BCP1</accession>
<sequence>MIQRKEVVATALEATVRIGILILLAAWCFSIVQPFFIPIAWGVIIAVSAYPGHVRLRRLLGGRGGLAAATLVVLGLLLLIVPAIMLSETLVDTAQSLAKGFEEGTLAVPSPPESVRDWPLVGERLSAIWSQASGNLAATIERLAPQLTAIGKWLLATAAGAGFGLLQFLIAIVIAGVFLRNSSASAEFAHLLAVRLAGERGADFAKLAETTVRSVTRGILGVAVIQSLLAGIGFMVMGIPGAGLWALLCLLLSTVQIGILPITLPILIYVLATADTVPAVLFVIWSLFVGTIDNVLKPMLLGRGVGVPMAVIFVGAIGGFITSGIIGLFVGAVVLVLGYKLFLAWLHDFPDRPAGATTDQPRLDPTSRPAADLTEATRRARTDPEA</sequence>
<protein>
    <submittedName>
        <fullName evidence="10">AI-2E family transporter</fullName>
    </submittedName>
</protein>
<feature type="transmembrane region" description="Helical" evidence="9">
    <location>
        <begin position="242"/>
        <end position="260"/>
    </location>
</feature>
<dbReference type="EMBL" id="JBDKXB010000005">
    <property type="protein sequence ID" value="MEY6432052.1"/>
    <property type="molecule type" value="Genomic_DNA"/>
</dbReference>
<evidence type="ECO:0000313" key="11">
    <source>
        <dbReference type="Proteomes" id="UP001564408"/>
    </source>
</evidence>
<dbReference type="Pfam" id="PF01594">
    <property type="entry name" value="AI-2E_transport"/>
    <property type="match status" value="1"/>
</dbReference>
<feature type="transmembrane region" description="Helical" evidence="9">
    <location>
        <begin position="267"/>
        <end position="289"/>
    </location>
</feature>
<keyword evidence="5 9" id="KW-0812">Transmembrane</keyword>
<comment type="subcellular location">
    <subcellularLocation>
        <location evidence="1">Cell membrane</location>
        <topology evidence="1">Multi-pass membrane protein</topology>
    </subcellularLocation>
</comment>
<feature type="transmembrane region" description="Helical" evidence="9">
    <location>
        <begin position="309"/>
        <end position="337"/>
    </location>
</feature>
<dbReference type="Proteomes" id="UP001564408">
    <property type="component" value="Unassembled WGS sequence"/>
</dbReference>
<evidence type="ECO:0000256" key="9">
    <source>
        <dbReference type="SAM" id="Phobius"/>
    </source>
</evidence>
<comment type="similarity">
    <text evidence="2">Belongs to the autoinducer-2 exporter (AI-2E) (TC 2.A.86) family.</text>
</comment>
<reference evidence="10 11" key="1">
    <citation type="submission" date="2024-05" db="EMBL/GenBank/DDBJ databases">
        <title>Genome Sequence and Characterization of the New Strain Purple Sulfur Bacterium of Genus Thioalkalicoccus.</title>
        <authorList>
            <person name="Bryantseva I.A."/>
            <person name="Kyndt J.A."/>
            <person name="Imhoff J.F."/>
        </authorList>
    </citation>
    <scope>NUCLEOTIDE SEQUENCE [LARGE SCALE GENOMIC DNA]</scope>
    <source>
        <strain evidence="10 11">Um2</strain>
    </source>
</reference>
<dbReference type="PANTHER" id="PTHR21716:SF67">
    <property type="entry name" value="TRANSPORT PROTEIN YDIK-RELATED"/>
    <property type="match status" value="1"/>
</dbReference>
<feature type="region of interest" description="Disordered" evidence="8">
    <location>
        <begin position="356"/>
        <end position="386"/>
    </location>
</feature>
<organism evidence="10 11">
    <name type="scientific">Thioalkalicoccus limnaeus</name>
    <dbReference type="NCBI Taxonomy" id="120681"/>
    <lineage>
        <taxon>Bacteria</taxon>
        <taxon>Pseudomonadati</taxon>
        <taxon>Pseudomonadota</taxon>
        <taxon>Gammaproteobacteria</taxon>
        <taxon>Chromatiales</taxon>
        <taxon>Chromatiaceae</taxon>
        <taxon>Thioalkalicoccus</taxon>
    </lineage>
</organism>
<keyword evidence="7 9" id="KW-0472">Membrane</keyword>
<feature type="transmembrane region" description="Helical" evidence="9">
    <location>
        <begin position="66"/>
        <end position="86"/>
    </location>
</feature>
<dbReference type="PANTHER" id="PTHR21716">
    <property type="entry name" value="TRANSMEMBRANE PROTEIN"/>
    <property type="match status" value="1"/>
</dbReference>
<feature type="compositionally biased region" description="Basic and acidic residues" evidence="8">
    <location>
        <begin position="375"/>
        <end position="386"/>
    </location>
</feature>
<feature type="transmembrane region" description="Helical" evidence="9">
    <location>
        <begin position="7"/>
        <end position="29"/>
    </location>
</feature>
<evidence type="ECO:0000256" key="3">
    <source>
        <dbReference type="ARBA" id="ARBA00022448"/>
    </source>
</evidence>
<evidence type="ECO:0000256" key="8">
    <source>
        <dbReference type="SAM" id="MobiDB-lite"/>
    </source>
</evidence>
<dbReference type="InterPro" id="IPR002549">
    <property type="entry name" value="AI-2E-like"/>
</dbReference>
<evidence type="ECO:0000256" key="6">
    <source>
        <dbReference type="ARBA" id="ARBA00022989"/>
    </source>
</evidence>
<evidence type="ECO:0000256" key="2">
    <source>
        <dbReference type="ARBA" id="ARBA00009773"/>
    </source>
</evidence>
<keyword evidence="3" id="KW-0813">Transport</keyword>
<feature type="transmembrane region" description="Helical" evidence="9">
    <location>
        <begin position="215"/>
        <end position="236"/>
    </location>
</feature>
<evidence type="ECO:0000313" key="10">
    <source>
        <dbReference type="EMBL" id="MEY6432052.1"/>
    </source>
</evidence>
<gene>
    <name evidence="10" type="ORF">ABC977_06465</name>
</gene>
<evidence type="ECO:0000256" key="5">
    <source>
        <dbReference type="ARBA" id="ARBA00022692"/>
    </source>
</evidence>
<keyword evidence="11" id="KW-1185">Reference proteome</keyword>
<evidence type="ECO:0000256" key="7">
    <source>
        <dbReference type="ARBA" id="ARBA00023136"/>
    </source>
</evidence>
<proteinExistence type="inferred from homology"/>
<keyword evidence="4" id="KW-1003">Cell membrane</keyword>
<keyword evidence="6 9" id="KW-1133">Transmembrane helix</keyword>
<evidence type="ECO:0000256" key="4">
    <source>
        <dbReference type="ARBA" id="ARBA00022475"/>
    </source>
</evidence>
<evidence type="ECO:0000256" key="1">
    <source>
        <dbReference type="ARBA" id="ARBA00004651"/>
    </source>
</evidence>
<name>A0ABV4BCP1_9GAMM</name>